<comment type="subunit">
    <text evidence="4">Forms a conjugate with ATG5.</text>
</comment>
<dbReference type="GO" id="GO:0061723">
    <property type="term" value="P:glycophagy"/>
    <property type="evidence" value="ECO:0007669"/>
    <property type="project" value="TreeGrafter"/>
</dbReference>
<keyword evidence="1 4" id="KW-1017">Isopeptide bond</keyword>
<reference evidence="6" key="1">
    <citation type="journal article" date="2018" name="Aquat. Toxicol.">
        <title>Genome-wide identification of 99 autophagy-related (Atg) genes in the monogonont rotifer Brachionus spp. and transcriptional modulation in response to cadmium.</title>
        <authorList>
            <person name="Kang H.M."/>
            <person name="Lee J.S."/>
            <person name="Kim M.S."/>
            <person name="Lee Y.H."/>
            <person name="Jung J.H."/>
            <person name="Hagiwara A."/>
            <person name="Zhou B."/>
            <person name="Lee J.S."/>
            <person name="Jeong C.B."/>
        </authorList>
    </citation>
    <scope>NUCLEOTIDE SEQUENCE</scope>
</reference>
<accession>A0A2Z4EUQ1</accession>
<dbReference type="PANTHER" id="PTHR13385:SF0">
    <property type="entry name" value="UBIQUITIN-LIKE PROTEIN ATG12"/>
    <property type="match status" value="1"/>
</dbReference>
<evidence type="ECO:0000256" key="4">
    <source>
        <dbReference type="RuleBase" id="RU361201"/>
    </source>
</evidence>
<dbReference type="PANTHER" id="PTHR13385">
    <property type="entry name" value="AUTOPHAGY PROTEIN 12"/>
    <property type="match status" value="1"/>
</dbReference>
<reference evidence="6" key="2">
    <citation type="submission" date="2018-04" db="EMBL/GenBank/DDBJ databases">
        <authorList>
            <person name="Go L.Y."/>
            <person name="Mitchell J.A."/>
        </authorList>
    </citation>
    <scope>NUCLEOTIDE SEQUENCE</scope>
</reference>
<dbReference type="GO" id="GO:0000422">
    <property type="term" value="P:autophagy of mitochondrion"/>
    <property type="evidence" value="ECO:0007669"/>
    <property type="project" value="TreeGrafter"/>
</dbReference>
<proteinExistence type="evidence at transcript level"/>
<dbReference type="GO" id="GO:0034274">
    <property type="term" value="C:Atg12-Atg5-Atg16 complex"/>
    <property type="evidence" value="ECO:0007669"/>
    <property type="project" value="TreeGrafter"/>
</dbReference>
<sequence length="147" mass="16627">MSDSENSTNPNPQDELSNLDPVTTPKFEEKPNTEEEDKLVTNPSSESQGIAANTTCQNPNKIEILLKAAGNAPILKKKKFLLERTKNVNFIIEWLKKYMKLDPKEQLFLYVNQEFAPSPDAEIGTIYDCFKIGNTVIFHYCTTPAWG</sequence>
<dbReference type="SUPFAM" id="SSF54236">
    <property type="entry name" value="Ubiquitin-like"/>
    <property type="match status" value="1"/>
</dbReference>
<dbReference type="GO" id="GO:0019776">
    <property type="term" value="F:Atg8-family ligase activity"/>
    <property type="evidence" value="ECO:0007669"/>
    <property type="project" value="TreeGrafter"/>
</dbReference>
<evidence type="ECO:0000256" key="1">
    <source>
        <dbReference type="ARBA" id="ARBA00022499"/>
    </source>
</evidence>
<dbReference type="CDD" id="cd01612">
    <property type="entry name" value="Ubl_ATG12"/>
    <property type="match status" value="1"/>
</dbReference>
<protein>
    <recommendedName>
        <fullName evidence="4">Ubiquitin-like protein ATG12</fullName>
    </recommendedName>
</protein>
<dbReference type="InterPro" id="IPR007242">
    <property type="entry name" value="Atg12"/>
</dbReference>
<feature type="region of interest" description="Disordered" evidence="5">
    <location>
        <begin position="1"/>
        <end position="53"/>
    </location>
</feature>
<dbReference type="InterPro" id="IPR029071">
    <property type="entry name" value="Ubiquitin-like_domsf"/>
</dbReference>
<dbReference type="GO" id="GO:0097352">
    <property type="term" value="P:autophagosome maturation"/>
    <property type="evidence" value="ECO:0007669"/>
    <property type="project" value="TreeGrafter"/>
</dbReference>
<evidence type="ECO:0000313" key="6">
    <source>
        <dbReference type="EMBL" id="AWV66708.1"/>
    </source>
</evidence>
<evidence type="ECO:0000256" key="2">
    <source>
        <dbReference type="ARBA" id="ARBA00022786"/>
    </source>
</evidence>
<dbReference type="GO" id="GO:0000421">
    <property type="term" value="C:autophagosome membrane"/>
    <property type="evidence" value="ECO:0007669"/>
    <property type="project" value="TreeGrafter"/>
</dbReference>
<keyword evidence="2 4" id="KW-0833">Ubl conjugation pathway</keyword>
<dbReference type="AlphaFoldDB" id="A0A2Z4EUQ1"/>
<dbReference type="Gene3D" id="3.10.20.90">
    <property type="entry name" value="Phosphatidylinositol 3-kinase Catalytic Subunit, Chain A, domain 1"/>
    <property type="match status" value="1"/>
</dbReference>
<comment type="similarity">
    <text evidence="4">Belongs to the ATG12 family.</text>
</comment>
<dbReference type="GO" id="GO:0000045">
    <property type="term" value="P:autophagosome assembly"/>
    <property type="evidence" value="ECO:0007669"/>
    <property type="project" value="InterPro"/>
</dbReference>
<feature type="compositionally biased region" description="Polar residues" evidence="5">
    <location>
        <begin position="41"/>
        <end position="53"/>
    </location>
</feature>
<dbReference type="EMBL" id="MH231901">
    <property type="protein sequence ID" value="AWV66708.1"/>
    <property type="molecule type" value="mRNA"/>
</dbReference>
<evidence type="ECO:0000256" key="5">
    <source>
        <dbReference type="SAM" id="MobiDB-lite"/>
    </source>
</evidence>
<feature type="compositionally biased region" description="Polar residues" evidence="5">
    <location>
        <begin position="1"/>
        <end position="16"/>
    </location>
</feature>
<dbReference type="GO" id="GO:0034045">
    <property type="term" value="C:phagophore assembly site membrane"/>
    <property type="evidence" value="ECO:0007669"/>
    <property type="project" value="TreeGrafter"/>
</dbReference>
<name>A0A2Z4EUQ1_9BILA</name>
<organism evidence="6">
    <name type="scientific">Brachionus calyciflorus</name>
    <dbReference type="NCBI Taxonomy" id="104777"/>
    <lineage>
        <taxon>Eukaryota</taxon>
        <taxon>Metazoa</taxon>
        <taxon>Spiralia</taxon>
        <taxon>Gnathifera</taxon>
        <taxon>Rotifera</taxon>
        <taxon>Eurotatoria</taxon>
        <taxon>Monogononta</taxon>
        <taxon>Pseudotrocha</taxon>
        <taxon>Ploima</taxon>
        <taxon>Brachionidae</taxon>
        <taxon>Brachionus</taxon>
    </lineage>
</organism>
<dbReference type="Pfam" id="PF04110">
    <property type="entry name" value="APG12"/>
    <property type="match status" value="1"/>
</dbReference>
<keyword evidence="3 4" id="KW-0072">Autophagy</keyword>
<comment type="function">
    <text evidence="4">Ubiquitin-like protein involved in autophagic vesicle formation.</text>
</comment>
<dbReference type="GO" id="GO:0034727">
    <property type="term" value="P:piecemeal microautophagy of the nucleus"/>
    <property type="evidence" value="ECO:0007669"/>
    <property type="project" value="TreeGrafter"/>
</dbReference>
<evidence type="ECO:0000256" key="3">
    <source>
        <dbReference type="ARBA" id="ARBA00023006"/>
    </source>
</evidence>